<dbReference type="Proteomes" id="UP001461498">
    <property type="component" value="Unassembled WGS sequence"/>
</dbReference>
<evidence type="ECO:0000313" key="2">
    <source>
        <dbReference type="Proteomes" id="UP001461498"/>
    </source>
</evidence>
<accession>A0AAW1CSY1</accession>
<dbReference type="EMBL" id="JAPXFL010000009">
    <property type="protein sequence ID" value="KAK9501709.1"/>
    <property type="molecule type" value="Genomic_DNA"/>
</dbReference>
<proteinExistence type="predicted"/>
<organism evidence="1 2">
    <name type="scientific">Rhynocoris fuscipes</name>
    <dbReference type="NCBI Taxonomy" id="488301"/>
    <lineage>
        <taxon>Eukaryota</taxon>
        <taxon>Metazoa</taxon>
        <taxon>Ecdysozoa</taxon>
        <taxon>Arthropoda</taxon>
        <taxon>Hexapoda</taxon>
        <taxon>Insecta</taxon>
        <taxon>Pterygota</taxon>
        <taxon>Neoptera</taxon>
        <taxon>Paraneoptera</taxon>
        <taxon>Hemiptera</taxon>
        <taxon>Heteroptera</taxon>
        <taxon>Panheteroptera</taxon>
        <taxon>Cimicomorpha</taxon>
        <taxon>Reduviidae</taxon>
        <taxon>Harpactorinae</taxon>
        <taxon>Harpactorini</taxon>
        <taxon>Rhynocoris</taxon>
    </lineage>
</organism>
<keyword evidence="2" id="KW-1185">Reference proteome</keyword>
<reference evidence="1 2" key="1">
    <citation type="submission" date="2022-12" db="EMBL/GenBank/DDBJ databases">
        <title>Chromosome-level genome assembly of true bugs.</title>
        <authorList>
            <person name="Ma L."/>
            <person name="Li H."/>
        </authorList>
    </citation>
    <scope>NUCLEOTIDE SEQUENCE [LARGE SCALE GENOMIC DNA]</scope>
    <source>
        <strain evidence="1">Lab_2022b</strain>
    </source>
</reference>
<name>A0AAW1CSY1_9HEMI</name>
<protein>
    <recommendedName>
        <fullName evidence="3">RNase H type-1 domain-containing protein</fullName>
    </recommendedName>
</protein>
<evidence type="ECO:0000313" key="1">
    <source>
        <dbReference type="EMBL" id="KAK9501709.1"/>
    </source>
</evidence>
<evidence type="ECO:0008006" key="3">
    <source>
        <dbReference type="Google" id="ProtNLM"/>
    </source>
</evidence>
<gene>
    <name evidence="1" type="ORF">O3M35_012385</name>
</gene>
<dbReference type="AlphaFoldDB" id="A0AAW1CSY1"/>
<comment type="caution">
    <text evidence="1">The sequence shown here is derived from an EMBL/GenBank/DDBJ whole genome shotgun (WGS) entry which is preliminary data.</text>
</comment>
<sequence length="73" mass="7964">MVSIFSLGCIHKLRGIPRHTSTLTSNSGDSVGYGRETYTSHAGIEGNERVDDLAKQGKETGLEVEVKLDEKMI</sequence>